<sequence>MPAETSVSQSAVYRARPTLRLAGQEDLRVSELLIGMRIEESEGGMSTAELRFSNWASTTDGGAEYAFEDGSRLALGTAIEVYAGDETQARELFRGVVSGFEAEFAQGSPPELVVLAEDPLGRARMARRSKVYSDMSPADVVNAVANELGLRPSVQGLAEPIATWAQLNESDLAFLRRLLGRFDADLQIVGEELQVAARGDVRRGELSLELHGQLARARVVADLAQQVTSITAAGWDPVGGSAVSAEVGSLSHGGPGSGTSGADWLGRAFERRSEHLGHLALATDAEARAVAEAAFDQRARRFVRLDAVAEGNAQLRVGSTVAVSGLSARWDNSYYVVEARHRYDVRAGYRTEFVGECAYLGEAS</sequence>
<dbReference type="SUPFAM" id="SSF69279">
    <property type="entry name" value="Phage tail proteins"/>
    <property type="match status" value="1"/>
</dbReference>
<dbReference type="Gene3D" id="3.55.50.10">
    <property type="entry name" value="Baseplate protein-like domains"/>
    <property type="match status" value="1"/>
</dbReference>
<dbReference type="EMBL" id="QPGA01000004">
    <property type="protein sequence ID" value="RDE51767.1"/>
    <property type="molecule type" value="Genomic_DNA"/>
</dbReference>
<accession>A0A369XUA0</accession>
<dbReference type="Pfam" id="PF05954">
    <property type="entry name" value="Phage_GPD"/>
    <property type="match status" value="1"/>
</dbReference>
<evidence type="ECO:0000313" key="2">
    <source>
        <dbReference type="Proteomes" id="UP000253831"/>
    </source>
</evidence>
<gene>
    <name evidence="1" type="ORF">DVS81_03840</name>
</gene>
<evidence type="ECO:0000313" key="1">
    <source>
        <dbReference type="EMBL" id="RDE51767.1"/>
    </source>
</evidence>
<dbReference type="Proteomes" id="UP000253831">
    <property type="component" value="Unassembled WGS sequence"/>
</dbReference>
<name>A0A369XUA0_9PROT</name>
<protein>
    <recommendedName>
        <fullName evidence="3">Phage protein D</fullName>
    </recommendedName>
</protein>
<reference evidence="1 2" key="1">
    <citation type="submission" date="2018-05" db="EMBL/GenBank/DDBJ databases">
        <title>Integrated omic analyses show evidence that a Ca. Accumulibacter phosphatis strain performs denitrification under micro-aerobic conditions.</title>
        <authorList>
            <person name="Camejo P.Y."/>
            <person name="Katherine M.D."/>
            <person name="Daniel N.R."/>
        </authorList>
    </citation>
    <scope>NUCLEOTIDE SEQUENCE [LARGE SCALE GENOMIC DNA]</scope>
    <source>
        <strain evidence="1">UW-LDO-IC</strain>
    </source>
</reference>
<dbReference type="AlphaFoldDB" id="A0A369XUA0"/>
<evidence type="ECO:0008006" key="3">
    <source>
        <dbReference type="Google" id="ProtNLM"/>
    </source>
</evidence>
<comment type="caution">
    <text evidence="1">The sequence shown here is derived from an EMBL/GenBank/DDBJ whole genome shotgun (WGS) entry which is preliminary data.</text>
</comment>
<organism evidence="1 2">
    <name type="scientific">Candidatus Accumulibacter meliphilus</name>
    <dbReference type="NCBI Taxonomy" id="2211374"/>
    <lineage>
        <taxon>Bacteria</taxon>
        <taxon>Pseudomonadati</taxon>
        <taxon>Pseudomonadota</taxon>
        <taxon>Betaproteobacteria</taxon>
        <taxon>Candidatus Accumulibacter</taxon>
    </lineage>
</organism>
<proteinExistence type="predicted"/>